<dbReference type="KEGG" id="lti:JW886_01995"/>
<dbReference type="InterPro" id="IPR001173">
    <property type="entry name" value="Glyco_trans_2-like"/>
</dbReference>
<organism evidence="2 3">
    <name type="scientific">Lactococcus taiwanensis</name>
    <dbReference type="NCBI Taxonomy" id="1151742"/>
    <lineage>
        <taxon>Bacteria</taxon>
        <taxon>Bacillati</taxon>
        <taxon>Bacillota</taxon>
        <taxon>Bacilli</taxon>
        <taxon>Lactobacillales</taxon>
        <taxon>Streptococcaceae</taxon>
        <taxon>Lactococcus</taxon>
    </lineage>
</organism>
<dbReference type="AlphaFoldDB" id="A0AA45KGQ5"/>
<dbReference type="InterPro" id="IPR029044">
    <property type="entry name" value="Nucleotide-diphossugar_trans"/>
</dbReference>
<dbReference type="RefSeq" id="WP_205872172.1">
    <property type="nucleotide sequence ID" value="NZ_CP070872.1"/>
</dbReference>
<dbReference type="Pfam" id="PF00535">
    <property type="entry name" value="Glycos_transf_2"/>
    <property type="match status" value="1"/>
</dbReference>
<gene>
    <name evidence="2" type="ORF">JW886_01995</name>
</gene>
<evidence type="ECO:0000259" key="1">
    <source>
        <dbReference type="Pfam" id="PF00535"/>
    </source>
</evidence>
<dbReference type="Proteomes" id="UP000663608">
    <property type="component" value="Chromosome"/>
</dbReference>
<keyword evidence="3" id="KW-1185">Reference proteome</keyword>
<dbReference type="PANTHER" id="PTHR22916">
    <property type="entry name" value="GLYCOSYLTRANSFERASE"/>
    <property type="match status" value="1"/>
</dbReference>
<dbReference type="CDD" id="cd00761">
    <property type="entry name" value="Glyco_tranf_GTA_type"/>
    <property type="match status" value="1"/>
</dbReference>
<dbReference type="Gene3D" id="3.90.550.10">
    <property type="entry name" value="Spore Coat Polysaccharide Biosynthesis Protein SpsA, Chain A"/>
    <property type="match status" value="1"/>
</dbReference>
<evidence type="ECO:0000313" key="3">
    <source>
        <dbReference type="Proteomes" id="UP000663608"/>
    </source>
</evidence>
<name>A0AA45KGQ5_9LACT</name>
<accession>A0AA45KGQ5</accession>
<protein>
    <submittedName>
        <fullName evidence="2">Glycosyltransferase family 2 protein</fullName>
    </submittedName>
</protein>
<reference evidence="2 3" key="1">
    <citation type="submission" date="2021-02" db="EMBL/GenBank/DDBJ databases">
        <title>Complete genome sequence of Lactococcus lactis strain K_LL004.</title>
        <authorList>
            <person name="Kim H.B."/>
        </authorList>
    </citation>
    <scope>NUCLEOTIDE SEQUENCE [LARGE SCALE GENOMIC DNA]</scope>
    <source>
        <strain evidence="2 3">K_LL004</strain>
    </source>
</reference>
<sequence length="321" mass="38192">MNPKITVAVACYNHENYIEECLRSIFTQTHQNIELLVFNDGSTDNSDSIIERTLQESPFETTLYFSEKNQGVAKVRNEAIEKMTGEFIIFMDSDNFMPAKHLEILLEKLQSTNADIAYCQLWDFKNQRDVLRSDLEYSLEKELNGNLIDVSSLVRSTIIKSITFDEELENLEDFDFWLNAILNHHAKPLYVSETKLNYRVLNNSRSARENWEQYYKSYFYILNKYQNEIPTQIINALQGNIMYWIKKNNDQALHYQKAILDKDRHIEDQEKFITQALKDKDTYISSQERALEQFKRELEEIRHSRAYRLGRKILHPFRKER</sequence>
<dbReference type="EMBL" id="CP070872">
    <property type="protein sequence ID" value="QSE77057.1"/>
    <property type="molecule type" value="Genomic_DNA"/>
</dbReference>
<dbReference type="SUPFAM" id="SSF53448">
    <property type="entry name" value="Nucleotide-diphospho-sugar transferases"/>
    <property type="match status" value="1"/>
</dbReference>
<evidence type="ECO:0000313" key="2">
    <source>
        <dbReference type="EMBL" id="QSE77057.1"/>
    </source>
</evidence>
<feature type="domain" description="Glycosyltransferase 2-like" evidence="1">
    <location>
        <begin position="6"/>
        <end position="135"/>
    </location>
</feature>
<dbReference type="GO" id="GO:0016758">
    <property type="term" value="F:hexosyltransferase activity"/>
    <property type="evidence" value="ECO:0007669"/>
    <property type="project" value="UniProtKB-ARBA"/>
</dbReference>
<dbReference type="PANTHER" id="PTHR22916:SF3">
    <property type="entry name" value="UDP-GLCNAC:BETAGAL BETA-1,3-N-ACETYLGLUCOSAMINYLTRANSFERASE-LIKE PROTEIN 1"/>
    <property type="match status" value="1"/>
</dbReference>
<proteinExistence type="predicted"/>